<sequence>MDDDAPDEAFKELHTGDIGGWGVAQIAAGTGLAVYVIWTGFVQPGFRRVPLRLQVPYIPASRVQVDHVMNLLRGRKGGLVDLGSGDGRIVLEAHQQGFTPAVGYELNPWLLRLARFKAWRAGHHEKVSYRREDLWKVDLTECKNITVFLAPSVLSLLQKKLEAELPEDALVIAGRFPFPDWTPYRVEAIFLQASEETSLRALEGLMTEFFHSCTTNERKREIEELLNNFAQQTGAWRHCLFFLSNTRNEYVMMYSLTVFENLVNKMWIGVASQDKMEIRSCLPKLLLAQHKLVPYFIRNKLCKVIVDIGRQDWPMFYHDFFTNTLQLIQSPALSLLGLVMLKTTSEELACPREDLSVSRKDELRKLLLEQVPTVLGLLTGILETYWDKHSVIASTPPPSPTSGESVELLGNLFQGSQYSKLLCQPMAALDNESQQLCCLVLECLAHLFSWIPLSTSITPTLLASIFHFARFGCDIRTKAKTGCFISSNSSSSNGQLNPGTMPPTSNGGGRNGEQTEGSKVDRARLGVLAMTCVNELVSKNCVPMDFEEYLLRMFQQTFFLLQRLTRENNAHTVKTRLQELDESYLENVHLRRIESSPQFPIVEFLGLLFKYTFNQPTHEGYFACLDIWSVFLDFLTTKIKSRLADRESVLNRYKDALVLLLREVLNRIQFRYNQAQLEELDDETLDDDQQTEWQRYLRQSLEVVAKVMELLPSHAFTTLFPVLQDNLDVYLGLQQFIVTTGTSRRLNISAENDCRRLHCSLRDLSSLLQAVGRLAEHFIGEVFAARFNDALAVVERLVEVTCYGSQTSLYDLETAVPSVLKPDLIDVHAQALAALQAYSHWLAQFYSEVHSQNQSQFMNLITSTIDASSPLITSKVPEKLLLSSCHLMVSITSTVRPVFLVTLPAVRNIFNLITTENHPRRLPQEAHMLVCRALSNMLLLPWPNLPESEQQWQTRSSNHASLLAALTREYKGIRGTVNITPRQPDLNNMKAVIQQTLPVLRDLVDSVSGESTKSRQICYQSLQESVQVSLSLFPVFIQQPDVTDEMLAFFLTLFQALRVQMGVAFTGQIIQTFLGMFTREQLAASILQEGSAGCRVVQKFLKILQVVVQEPGQAFKPFLPSILSLCMEQVYPVVAERSSPDVKAEMFELLYQILHQNWRYFFKTSVLTSVQRGATEDTMENEAQFTAAMQAFGQSFLQPDIHIFKQNLLYLESLNSKHKLYHRKLFRTSMLFHFINVLVQVLLHKSHDLLQEEITVAIYNMACVDFDAFFSAFMPEFLNGCQGVDASQRSVLARNFKLERVLVCLSCSHGSSCCFQCGFLPSQQLLSRLTCISSSQDLPSFTQSVQRLVNDLRYYRLCNSSLPTGTIKL</sequence>
<reference evidence="1" key="1">
    <citation type="submission" date="2022-05" db="EMBL/GenBank/DDBJ databases">
        <title>Chromosome-level genome of Chaenocephalus aceratus.</title>
        <authorList>
            <person name="Park H."/>
        </authorList>
    </citation>
    <scope>NUCLEOTIDE SEQUENCE</scope>
    <source>
        <strain evidence="1">KU_202001</strain>
    </source>
</reference>
<proteinExistence type="predicted"/>
<keyword evidence="2" id="KW-1185">Reference proteome</keyword>
<comment type="caution">
    <text evidence="1">The sequence shown here is derived from an EMBL/GenBank/DDBJ whole genome shotgun (WGS) entry which is preliminary data.</text>
</comment>
<evidence type="ECO:0000313" key="1">
    <source>
        <dbReference type="EMBL" id="KAI4821675.1"/>
    </source>
</evidence>
<organism evidence="1 2">
    <name type="scientific">Chaenocephalus aceratus</name>
    <name type="common">Blackfin icefish</name>
    <name type="synonym">Chaenichthys aceratus</name>
    <dbReference type="NCBI Taxonomy" id="36190"/>
    <lineage>
        <taxon>Eukaryota</taxon>
        <taxon>Metazoa</taxon>
        <taxon>Chordata</taxon>
        <taxon>Craniata</taxon>
        <taxon>Vertebrata</taxon>
        <taxon>Euteleostomi</taxon>
        <taxon>Actinopterygii</taxon>
        <taxon>Neopterygii</taxon>
        <taxon>Teleostei</taxon>
        <taxon>Neoteleostei</taxon>
        <taxon>Acanthomorphata</taxon>
        <taxon>Eupercaria</taxon>
        <taxon>Perciformes</taxon>
        <taxon>Notothenioidei</taxon>
        <taxon>Channichthyidae</taxon>
        <taxon>Chaenocephalus</taxon>
    </lineage>
</organism>
<dbReference type="Proteomes" id="UP001057452">
    <property type="component" value="Chromosome 8"/>
</dbReference>
<evidence type="ECO:0000313" key="2">
    <source>
        <dbReference type="Proteomes" id="UP001057452"/>
    </source>
</evidence>
<protein>
    <submittedName>
        <fullName evidence="1">Uncharacterized protein</fullName>
    </submittedName>
</protein>
<dbReference type="EMBL" id="CM043792">
    <property type="protein sequence ID" value="KAI4821675.1"/>
    <property type="molecule type" value="Genomic_DNA"/>
</dbReference>
<accession>A0ACB9X558</accession>
<gene>
    <name evidence="1" type="ORF">KUCAC02_007269</name>
</gene>
<name>A0ACB9X558_CHAAC</name>